<gene>
    <name evidence="1" type="ORF">GCM10008014_42310</name>
</gene>
<comment type="caution">
    <text evidence="1">The sequence shown here is derived from an EMBL/GenBank/DDBJ whole genome shotgun (WGS) entry which is preliminary data.</text>
</comment>
<sequence>MDVNFPPSQPISGEMIAQTANDSQKPYSVQNGSFKNVTIRRNAILLEIMQKWREWHHFDEITSRKIVRISGRSNLYK</sequence>
<accession>A0ABQ1ZFU4</accession>
<name>A0ABQ1ZFU4_9BACL</name>
<evidence type="ECO:0000313" key="2">
    <source>
        <dbReference type="Proteomes" id="UP000652153"/>
    </source>
</evidence>
<dbReference type="Proteomes" id="UP000652153">
    <property type="component" value="Unassembled WGS sequence"/>
</dbReference>
<reference evidence="2" key="1">
    <citation type="journal article" date="2019" name="Int. J. Syst. Evol. Microbiol.">
        <title>The Global Catalogue of Microorganisms (GCM) 10K type strain sequencing project: providing services to taxonomists for standard genome sequencing and annotation.</title>
        <authorList>
            <consortium name="The Broad Institute Genomics Platform"/>
            <consortium name="The Broad Institute Genome Sequencing Center for Infectious Disease"/>
            <person name="Wu L."/>
            <person name="Ma J."/>
        </authorList>
    </citation>
    <scope>NUCLEOTIDE SEQUENCE [LARGE SCALE GENOMIC DNA]</scope>
    <source>
        <strain evidence="2">CGMCC 1.12770</strain>
    </source>
</reference>
<organism evidence="1 2">
    <name type="scientific">Paenibacillus silvae</name>
    <dbReference type="NCBI Taxonomy" id="1325358"/>
    <lineage>
        <taxon>Bacteria</taxon>
        <taxon>Bacillati</taxon>
        <taxon>Bacillota</taxon>
        <taxon>Bacilli</taxon>
        <taxon>Bacillales</taxon>
        <taxon>Paenibacillaceae</taxon>
        <taxon>Paenibacillus</taxon>
    </lineage>
</organism>
<keyword evidence="2" id="KW-1185">Reference proteome</keyword>
<evidence type="ECO:0000313" key="1">
    <source>
        <dbReference type="EMBL" id="GGH64181.1"/>
    </source>
</evidence>
<dbReference type="EMBL" id="BMFU01000007">
    <property type="protein sequence ID" value="GGH64181.1"/>
    <property type="molecule type" value="Genomic_DNA"/>
</dbReference>
<proteinExistence type="predicted"/>
<protein>
    <submittedName>
        <fullName evidence="1">Uncharacterized protein</fullName>
    </submittedName>
</protein>